<evidence type="ECO:0000313" key="1">
    <source>
        <dbReference type="EMBL" id="KRM93232.1"/>
    </source>
</evidence>
<proteinExistence type="predicted"/>
<evidence type="ECO:0000313" key="2">
    <source>
        <dbReference type="Proteomes" id="UP000051256"/>
    </source>
</evidence>
<gene>
    <name evidence="1" type="ORF">FC56_GL000897</name>
</gene>
<sequence length="108" mass="12284">MLINLPTTPIEFQEALAVQRVHEPETDENQFFQTVLTEIFQRYLDYAEEGHYDTVRFNDGNLEVIGVTGKISNVIKPNGESFLADFNTDADKLLTFLEDQAGNIAMQQ</sequence>
<dbReference type="AlphaFoldDB" id="A0A0R2CQB7"/>
<dbReference type="RefSeq" id="WP_056978685.1">
    <property type="nucleotide sequence ID" value="NZ_AYZR01000009.1"/>
</dbReference>
<name>A0A0R2CQB7_9LACO</name>
<dbReference type="EMBL" id="AYZR01000009">
    <property type="protein sequence ID" value="KRM93232.1"/>
    <property type="molecule type" value="Genomic_DNA"/>
</dbReference>
<accession>A0A0R2CQB7</accession>
<organism evidence="1 2">
    <name type="scientific">Lentilactobacillus senioris DSM 24302 = JCM 17472</name>
    <dbReference type="NCBI Taxonomy" id="1423802"/>
    <lineage>
        <taxon>Bacteria</taxon>
        <taxon>Bacillati</taxon>
        <taxon>Bacillota</taxon>
        <taxon>Bacilli</taxon>
        <taxon>Lactobacillales</taxon>
        <taxon>Lactobacillaceae</taxon>
        <taxon>Lentilactobacillus</taxon>
    </lineage>
</organism>
<comment type="caution">
    <text evidence="1">The sequence shown here is derived from an EMBL/GenBank/DDBJ whole genome shotgun (WGS) entry which is preliminary data.</text>
</comment>
<keyword evidence="2" id="KW-1185">Reference proteome</keyword>
<dbReference type="PATRIC" id="fig|1423802.4.peg.910"/>
<dbReference type="Proteomes" id="UP000051256">
    <property type="component" value="Unassembled WGS sequence"/>
</dbReference>
<reference evidence="1 2" key="1">
    <citation type="journal article" date="2015" name="Genome Announc.">
        <title>Expanding the biotechnology potential of lactobacilli through comparative genomics of 213 strains and associated genera.</title>
        <authorList>
            <person name="Sun Z."/>
            <person name="Harris H.M."/>
            <person name="McCann A."/>
            <person name="Guo C."/>
            <person name="Argimon S."/>
            <person name="Zhang W."/>
            <person name="Yang X."/>
            <person name="Jeffery I.B."/>
            <person name="Cooney J.C."/>
            <person name="Kagawa T.F."/>
            <person name="Liu W."/>
            <person name="Song Y."/>
            <person name="Salvetti E."/>
            <person name="Wrobel A."/>
            <person name="Rasinkangas P."/>
            <person name="Parkhill J."/>
            <person name="Rea M.C."/>
            <person name="O'Sullivan O."/>
            <person name="Ritari J."/>
            <person name="Douillard F.P."/>
            <person name="Paul Ross R."/>
            <person name="Yang R."/>
            <person name="Briner A.E."/>
            <person name="Felis G.E."/>
            <person name="de Vos W.M."/>
            <person name="Barrangou R."/>
            <person name="Klaenhammer T.R."/>
            <person name="Caufield P.W."/>
            <person name="Cui Y."/>
            <person name="Zhang H."/>
            <person name="O'Toole P.W."/>
        </authorList>
    </citation>
    <scope>NUCLEOTIDE SEQUENCE [LARGE SCALE GENOMIC DNA]</scope>
    <source>
        <strain evidence="1 2">DSM 24302</strain>
    </source>
</reference>
<protein>
    <submittedName>
        <fullName evidence="1">Uncharacterized protein</fullName>
    </submittedName>
</protein>
<dbReference type="STRING" id="1423802.FC56_GL000897"/>